<feature type="domain" description="DUF3615" evidence="2">
    <location>
        <begin position="33"/>
        <end position="110"/>
    </location>
</feature>
<dbReference type="Pfam" id="PF12274">
    <property type="entry name" value="DUF3615"/>
    <property type="match status" value="1"/>
</dbReference>
<feature type="compositionally biased region" description="Basic and acidic residues" evidence="1">
    <location>
        <begin position="180"/>
        <end position="195"/>
    </location>
</feature>
<gene>
    <name evidence="3" type="primary">P0644B06.34</name>
</gene>
<evidence type="ECO:0000256" key="1">
    <source>
        <dbReference type="SAM" id="MobiDB-lite"/>
    </source>
</evidence>
<evidence type="ECO:0000313" key="4">
    <source>
        <dbReference type="Proteomes" id="UP000000763"/>
    </source>
</evidence>
<accession>Q5VS67</accession>
<dbReference type="PANTHER" id="PTHR34710">
    <property type="entry name" value="OS03G0834100 PROTEIN"/>
    <property type="match status" value="1"/>
</dbReference>
<feature type="region of interest" description="Disordered" evidence="1">
    <location>
        <begin position="129"/>
        <end position="150"/>
    </location>
</feature>
<dbReference type="PANTHER" id="PTHR34710:SF10">
    <property type="entry name" value="EXPRESSED PROTEIN"/>
    <property type="match status" value="1"/>
</dbReference>
<protein>
    <recommendedName>
        <fullName evidence="2">DUF3615 domain-containing protein</fullName>
    </recommendedName>
</protein>
<dbReference type="AlphaFoldDB" id="Q5VS67"/>
<proteinExistence type="predicted"/>
<name>Q5VS67_ORYSJ</name>
<dbReference type="Proteomes" id="UP000000763">
    <property type="component" value="Chromosome 6"/>
</dbReference>
<organism evidence="3 4">
    <name type="scientific">Oryza sativa subsp. japonica</name>
    <name type="common">Rice</name>
    <dbReference type="NCBI Taxonomy" id="39947"/>
    <lineage>
        <taxon>Eukaryota</taxon>
        <taxon>Viridiplantae</taxon>
        <taxon>Streptophyta</taxon>
        <taxon>Embryophyta</taxon>
        <taxon>Tracheophyta</taxon>
        <taxon>Spermatophyta</taxon>
        <taxon>Magnoliopsida</taxon>
        <taxon>Liliopsida</taxon>
        <taxon>Poales</taxon>
        <taxon>Poaceae</taxon>
        <taxon>BOP clade</taxon>
        <taxon>Oryzoideae</taxon>
        <taxon>Oryzeae</taxon>
        <taxon>Oryzinae</taxon>
        <taxon>Oryza</taxon>
        <taxon>Oryza sativa</taxon>
    </lineage>
</organism>
<evidence type="ECO:0000313" key="3">
    <source>
        <dbReference type="EMBL" id="BAD67708.1"/>
    </source>
</evidence>
<dbReference type="InterPro" id="IPR022059">
    <property type="entry name" value="DUF3615"/>
</dbReference>
<reference evidence="4" key="2">
    <citation type="journal article" date="2008" name="Nucleic Acids Res.">
        <title>The rice annotation project database (RAP-DB): 2008 update.</title>
        <authorList>
            <consortium name="The rice annotation project (RAP)"/>
        </authorList>
    </citation>
    <scope>GENOME REANNOTATION</scope>
    <source>
        <strain evidence="4">cv. Nipponbare</strain>
    </source>
</reference>
<reference evidence="4" key="1">
    <citation type="journal article" date="2005" name="Nature">
        <title>The map-based sequence of the rice genome.</title>
        <authorList>
            <consortium name="International rice genome sequencing project (IRGSP)"/>
            <person name="Matsumoto T."/>
            <person name="Wu J."/>
            <person name="Kanamori H."/>
            <person name="Katayose Y."/>
            <person name="Fujisawa M."/>
            <person name="Namiki N."/>
            <person name="Mizuno H."/>
            <person name="Yamamoto K."/>
            <person name="Antonio B.A."/>
            <person name="Baba T."/>
            <person name="Sakata K."/>
            <person name="Nagamura Y."/>
            <person name="Aoki H."/>
            <person name="Arikawa K."/>
            <person name="Arita K."/>
            <person name="Bito T."/>
            <person name="Chiden Y."/>
            <person name="Fujitsuka N."/>
            <person name="Fukunaka R."/>
            <person name="Hamada M."/>
            <person name="Harada C."/>
            <person name="Hayashi A."/>
            <person name="Hijishita S."/>
            <person name="Honda M."/>
            <person name="Hosokawa S."/>
            <person name="Ichikawa Y."/>
            <person name="Idonuma A."/>
            <person name="Iijima M."/>
            <person name="Ikeda M."/>
            <person name="Ikeno M."/>
            <person name="Ito K."/>
            <person name="Ito S."/>
            <person name="Ito T."/>
            <person name="Ito Y."/>
            <person name="Ito Y."/>
            <person name="Iwabuchi A."/>
            <person name="Kamiya K."/>
            <person name="Karasawa W."/>
            <person name="Kurita K."/>
            <person name="Katagiri S."/>
            <person name="Kikuta A."/>
            <person name="Kobayashi H."/>
            <person name="Kobayashi N."/>
            <person name="Machita K."/>
            <person name="Maehara T."/>
            <person name="Masukawa M."/>
            <person name="Mizubayashi T."/>
            <person name="Mukai Y."/>
            <person name="Nagasaki H."/>
            <person name="Nagata Y."/>
            <person name="Naito S."/>
            <person name="Nakashima M."/>
            <person name="Nakama Y."/>
            <person name="Nakamichi Y."/>
            <person name="Nakamura M."/>
            <person name="Meguro A."/>
            <person name="Negishi M."/>
            <person name="Ohta I."/>
            <person name="Ohta T."/>
            <person name="Okamoto M."/>
            <person name="Ono N."/>
            <person name="Saji S."/>
            <person name="Sakaguchi M."/>
            <person name="Sakai K."/>
            <person name="Shibata M."/>
            <person name="Shimokawa T."/>
            <person name="Song J."/>
            <person name="Takazaki Y."/>
            <person name="Terasawa K."/>
            <person name="Tsugane M."/>
            <person name="Tsuji K."/>
            <person name="Ueda S."/>
            <person name="Waki K."/>
            <person name="Yamagata H."/>
            <person name="Yamamoto M."/>
            <person name="Yamamoto S."/>
            <person name="Yamane H."/>
            <person name="Yoshiki S."/>
            <person name="Yoshihara R."/>
            <person name="Yukawa K."/>
            <person name="Zhong H."/>
            <person name="Yano M."/>
            <person name="Yuan Q."/>
            <person name="Ouyang S."/>
            <person name="Liu J."/>
            <person name="Jones K.M."/>
            <person name="Gansberger K."/>
            <person name="Moffat K."/>
            <person name="Hill J."/>
            <person name="Bera J."/>
            <person name="Fadrosh D."/>
            <person name="Jin S."/>
            <person name="Johri S."/>
            <person name="Kim M."/>
            <person name="Overton L."/>
            <person name="Reardon M."/>
            <person name="Tsitrin T."/>
            <person name="Vuong H."/>
            <person name="Weaver B."/>
            <person name="Ciecko A."/>
            <person name="Tallon L."/>
            <person name="Jackson J."/>
            <person name="Pai G."/>
            <person name="Aken S.V."/>
            <person name="Utterback T."/>
            <person name="Reidmuller S."/>
            <person name="Feldblyum T."/>
            <person name="Hsiao J."/>
            <person name="Zismann V."/>
            <person name="Iobst S."/>
            <person name="de Vazeille A.R."/>
            <person name="Buell C.R."/>
            <person name="Ying K."/>
            <person name="Li Y."/>
            <person name="Lu T."/>
            <person name="Huang Y."/>
            <person name="Zhao Q."/>
            <person name="Feng Q."/>
            <person name="Zhang L."/>
            <person name="Zhu J."/>
            <person name="Weng Q."/>
            <person name="Mu J."/>
            <person name="Lu Y."/>
            <person name="Fan D."/>
            <person name="Liu Y."/>
            <person name="Guan J."/>
            <person name="Zhang Y."/>
            <person name="Yu S."/>
            <person name="Liu X."/>
            <person name="Zhang Y."/>
            <person name="Hong G."/>
            <person name="Han B."/>
            <person name="Choisne N."/>
            <person name="Demange N."/>
            <person name="Orjeda G."/>
            <person name="Samain S."/>
            <person name="Cattolico L."/>
            <person name="Pelletier E."/>
            <person name="Couloux A."/>
            <person name="Segurens B."/>
            <person name="Wincker P."/>
            <person name="D'Hont A."/>
            <person name="Scarpelli C."/>
            <person name="Weissenbach J."/>
            <person name="Salanoubat M."/>
            <person name="Quetier F."/>
            <person name="Yu Y."/>
            <person name="Kim H.R."/>
            <person name="Rambo T."/>
            <person name="Currie J."/>
            <person name="Collura K."/>
            <person name="Luo M."/>
            <person name="Yang T."/>
            <person name="Ammiraju J.S.S."/>
            <person name="Engler F."/>
            <person name="Soderlund C."/>
            <person name="Wing R.A."/>
            <person name="Palmer L.E."/>
            <person name="de la Bastide M."/>
            <person name="Spiegel L."/>
            <person name="Nascimento L."/>
            <person name="Zutavern T."/>
            <person name="O'Shaughnessy A."/>
            <person name="Dike S."/>
            <person name="Dedhia N."/>
            <person name="Preston R."/>
            <person name="Balija V."/>
            <person name="McCombie W.R."/>
            <person name="Chow T."/>
            <person name="Chen H."/>
            <person name="Chung M."/>
            <person name="Chen C."/>
            <person name="Shaw J."/>
            <person name="Wu H."/>
            <person name="Hsiao K."/>
            <person name="Chao Y."/>
            <person name="Chu M."/>
            <person name="Cheng C."/>
            <person name="Hour A."/>
            <person name="Lee P."/>
            <person name="Lin S."/>
            <person name="Lin Y."/>
            <person name="Liou J."/>
            <person name="Liu S."/>
            <person name="Hsing Y."/>
            <person name="Raghuvanshi S."/>
            <person name="Mohanty A."/>
            <person name="Bharti A.K."/>
            <person name="Gaur A."/>
            <person name="Gupta V."/>
            <person name="Kumar D."/>
            <person name="Ravi V."/>
            <person name="Vij S."/>
            <person name="Kapur A."/>
            <person name="Khurana P."/>
            <person name="Khurana P."/>
            <person name="Khurana J.P."/>
            <person name="Tyagi A.K."/>
            <person name="Gaikwad K."/>
            <person name="Singh A."/>
            <person name="Dalal V."/>
            <person name="Srivastava S."/>
            <person name="Dixit A."/>
            <person name="Pal A.K."/>
            <person name="Ghazi I.A."/>
            <person name="Yadav M."/>
            <person name="Pandit A."/>
            <person name="Bhargava A."/>
            <person name="Sureshbabu K."/>
            <person name="Batra K."/>
            <person name="Sharma T.R."/>
            <person name="Mohapatra T."/>
            <person name="Singh N.K."/>
            <person name="Messing J."/>
            <person name="Nelson A.B."/>
            <person name="Fuks G."/>
            <person name="Kavchok S."/>
            <person name="Keizer G."/>
            <person name="Linton E."/>
            <person name="Llaca V."/>
            <person name="Song R."/>
            <person name="Tanyolac B."/>
            <person name="Young S."/>
            <person name="Ho-Il K."/>
            <person name="Hahn J.H."/>
            <person name="Sangsakoo G."/>
            <person name="Vanavichit A."/>
            <person name="de Mattos Luiz.A.T."/>
            <person name="Zimmer P.D."/>
            <person name="Malone G."/>
            <person name="Dellagostin O."/>
            <person name="de Oliveira A.C."/>
            <person name="Bevan M."/>
            <person name="Bancroft I."/>
            <person name="Minx P."/>
            <person name="Cordum H."/>
            <person name="Wilson R."/>
            <person name="Cheng Z."/>
            <person name="Jin W."/>
            <person name="Jiang J."/>
            <person name="Leong S.A."/>
            <person name="Iwama H."/>
            <person name="Gojobori T."/>
            <person name="Itoh T."/>
            <person name="Niimura Y."/>
            <person name="Fujii Y."/>
            <person name="Habara T."/>
            <person name="Sakai H."/>
            <person name="Sato Y."/>
            <person name="Wilson G."/>
            <person name="Kumar K."/>
            <person name="McCouch S."/>
            <person name="Juretic N."/>
            <person name="Hoen D."/>
            <person name="Wright S."/>
            <person name="Bruskiewich R."/>
            <person name="Bureau T."/>
            <person name="Miyao A."/>
            <person name="Hirochika H."/>
            <person name="Nishikawa T."/>
            <person name="Kadowaki K."/>
            <person name="Sugiura M."/>
            <person name="Burr B."/>
            <person name="Sasaki T."/>
        </authorList>
    </citation>
    <scope>NUCLEOTIDE SEQUENCE [LARGE SCALE GENOMIC DNA]</scope>
    <source>
        <strain evidence="4">cv. Nipponbare</strain>
    </source>
</reference>
<feature type="region of interest" description="Disordered" evidence="1">
    <location>
        <begin position="162"/>
        <end position="259"/>
    </location>
</feature>
<feature type="compositionally biased region" description="Low complexity" evidence="1">
    <location>
        <begin position="196"/>
        <end position="224"/>
    </location>
</feature>
<evidence type="ECO:0000259" key="2">
    <source>
        <dbReference type="Pfam" id="PF12274"/>
    </source>
</evidence>
<dbReference type="EMBL" id="AP001129">
    <property type="protein sequence ID" value="BAD67708.1"/>
    <property type="molecule type" value="Genomic_DNA"/>
</dbReference>
<sequence length="259" mass="27946">MPVTEKERRVEYIMDVLPFYHAFFCSRAEDELEFDPVEDSKLIPLPPPINACCARFRGEIYLHINFVARTRARNSHWQKQRCLVFAELRFTPYVLDSFFVDTCTVLQQLPADADLTAAAANGNDWRRSDERVSDFGRTTGGRWPAVPATEGYGRQLRDWKAVAGGAPPRDGRAGTSGALPRDRRAAAGGARDGRARAVAGSAPPRDGRAAAGGARDGRVAAGDAPPRDGMTAASGAHDRGGQGGLNERGYGMSPTPACS</sequence>